<evidence type="ECO:0000313" key="2">
    <source>
        <dbReference type="EMBL" id="EAA29437.1"/>
    </source>
</evidence>
<dbReference type="AlphaFoldDB" id="Q1K662"/>
<organism evidence="2 3">
    <name type="scientific">Neurospora crassa (strain ATCC 24698 / 74-OR23-1A / CBS 708.71 / DSM 1257 / FGSC 987)</name>
    <dbReference type="NCBI Taxonomy" id="367110"/>
    <lineage>
        <taxon>Eukaryota</taxon>
        <taxon>Fungi</taxon>
        <taxon>Dikarya</taxon>
        <taxon>Ascomycota</taxon>
        <taxon>Pezizomycotina</taxon>
        <taxon>Sordariomycetes</taxon>
        <taxon>Sordariomycetidae</taxon>
        <taxon>Sordariales</taxon>
        <taxon>Sordariaceae</taxon>
        <taxon>Neurospora</taxon>
    </lineage>
</organism>
<feature type="compositionally biased region" description="Polar residues" evidence="1">
    <location>
        <begin position="370"/>
        <end position="416"/>
    </location>
</feature>
<dbReference type="Proteomes" id="UP000001805">
    <property type="component" value="Chromosome 2, Linkage Group V"/>
</dbReference>
<gene>
    <name evidence="2" type="ORF">NCU04574</name>
</gene>
<feature type="compositionally biased region" description="Polar residues" evidence="1">
    <location>
        <begin position="210"/>
        <end position="260"/>
    </location>
</feature>
<dbReference type="PaxDb" id="5141-EFNCRP00000005818"/>
<accession>Q1K662</accession>
<feature type="region of interest" description="Disordered" evidence="1">
    <location>
        <begin position="209"/>
        <end position="355"/>
    </location>
</feature>
<dbReference type="HOGENOM" id="CLU_519800_0_0_1"/>
<dbReference type="OrthoDB" id="7920740at2759"/>
<evidence type="ECO:0000313" key="3">
    <source>
        <dbReference type="Proteomes" id="UP000001805"/>
    </source>
</evidence>
<sequence>MASAHPNSNIPAFPRLHTIPSLTSEEDFEVWHNALLLQMSYFDVQDIITGDEQAPAKTAPQEVQKCFKRKQVLAYTMLSNSIQPIITKLQALGYNEGNHALDPRSLYKAVIKWDSEISAEHKFRLVKELTDIDHSQFPNLHAFLGRALWLRRRLNRALFDVSDELMDMLLLKGISSYDDALTKMILHNKTIGSAVEDIASLIAKKATEQEAMSVTSKTTTCPKATVNKGTQATCTKASQENSTQTETIPNQTYKQTSNSDAPRPDIPDTRVPSAADHNSKNIKPSSLTTTSNGIPQDTTKVGRGSQSMNINETLNNVNSPTNVDATNGTPQSEVNFGRKSPNTNLTTPSPTPNGAWQGENVVANLTAAHNTNSGVTKPSNPQTSGPVTNTGRQTVGNSLQRDGFGLTSNGSSQNGPRSLHPSNPVPGRILNRQKQVHDWLLGNSWTNAENPPPVQSDQKSPPQRAASVLQQQQQQQPPQSDHDPFGPESFASYLYARDIANAWTKDGKLRAKIKKGQFGPEDPRHW</sequence>
<evidence type="ECO:0000256" key="1">
    <source>
        <dbReference type="SAM" id="MobiDB-lite"/>
    </source>
</evidence>
<feature type="compositionally biased region" description="Polar residues" evidence="1">
    <location>
        <begin position="443"/>
        <end position="461"/>
    </location>
</feature>
<reference evidence="2 3" key="1">
    <citation type="journal article" date="2003" name="Nature">
        <title>The genome sequence of the filamentous fungus Neurospora crassa.</title>
        <authorList>
            <person name="Galagan J.E."/>
            <person name="Calvo S.E."/>
            <person name="Borkovich K.A."/>
            <person name="Selker E.U."/>
            <person name="Read N.D."/>
            <person name="Jaffe D."/>
            <person name="FitzHugh W."/>
            <person name="Ma L.J."/>
            <person name="Smirnov S."/>
            <person name="Purcell S."/>
            <person name="Rehman B."/>
            <person name="Elkins T."/>
            <person name="Engels R."/>
            <person name="Wang S."/>
            <person name="Nielsen C.B."/>
            <person name="Butler J."/>
            <person name="Endrizzi M."/>
            <person name="Qui D."/>
            <person name="Ianakiev P."/>
            <person name="Bell-Pedersen D."/>
            <person name="Nelson M.A."/>
            <person name="Werner-Washburne M."/>
            <person name="Selitrennikoff C.P."/>
            <person name="Kinsey J.A."/>
            <person name="Braun E.L."/>
            <person name="Zelter A."/>
            <person name="Schulte U."/>
            <person name="Kothe G.O."/>
            <person name="Jedd G."/>
            <person name="Mewes W."/>
            <person name="Staben C."/>
            <person name="Marcotte E."/>
            <person name="Greenberg D."/>
            <person name="Roy A."/>
            <person name="Foley K."/>
            <person name="Naylor J."/>
            <person name="Stange-Thomann N."/>
            <person name="Barrett R."/>
            <person name="Gnerre S."/>
            <person name="Kamal M."/>
            <person name="Kamvysselis M."/>
            <person name="Mauceli E."/>
            <person name="Bielke C."/>
            <person name="Rudd S."/>
            <person name="Frishman D."/>
            <person name="Krystofova S."/>
            <person name="Rasmussen C."/>
            <person name="Metzenberg R.L."/>
            <person name="Perkins D.D."/>
            <person name="Kroken S."/>
            <person name="Cogoni C."/>
            <person name="Macino G."/>
            <person name="Catcheside D."/>
            <person name="Li W."/>
            <person name="Pratt R.J."/>
            <person name="Osmani S.A."/>
            <person name="DeSouza C.P."/>
            <person name="Glass L."/>
            <person name="Orbach M.J."/>
            <person name="Berglund J.A."/>
            <person name="Voelker R."/>
            <person name="Yarden O."/>
            <person name="Plamann M."/>
            <person name="Seiler S."/>
            <person name="Dunlap J."/>
            <person name="Radford A."/>
            <person name="Aramayo R."/>
            <person name="Natvig D.O."/>
            <person name="Alex L.A."/>
            <person name="Mannhaupt G."/>
            <person name="Ebbole D.J."/>
            <person name="Freitag M."/>
            <person name="Paulsen I."/>
            <person name="Sachs M.S."/>
            <person name="Lander E.S."/>
            <person name="Nusbaum C."/>
            <person name="Birren B."/>
        </authorList>
    </citation>
    <scope>NUCLEOTIDE SEQUENCE [LARGE SCALE GENOMIC DNA]</scope>
    <source>
        <strain evidence="3">ATCC 24698 / 74-OR23-1A / CBS 708.71 / DSM 1257 / FGSC 987</strain>
    </source>
</reference>
<feature type="region of interest" description="Disordered" evidence="1">
    <location>
        <begin position="370"/>
        <end position="428"/>
    </location>
</feature>
<dbReference type="EMBL" id="CM002240">
    <property type="protein sequence ID" value="EAA29437.1"/>
    <property type="molecule type" value="Genomic_DNA"/>
</dbReference>
<feature type="compositionally biased region" description="Low complexity" evidence="1">
    <location>
        <begin position="470"/>
        <end position="479"/>
    </location>
</feature>
<dbReference type="VEuPathDB" id="FungiDB:NCU04574"/>
<proteinExistence type="predicted"/>
<feature type="compositionally biased region" description="Polar residues" evidence="1">
    <location>
        <begin position="281"/>
        <end position="334"/>
    </location>
</feature>
<name>Q1K662_NEUCR</name>
<keyword evidence="3" id="KW-1185">Reference proteome</keyword>
<dbReference type="RefSeq" id="XP_958673.1">
    <property type="nucleotide sequence ID" value="XM_953580.1"/>
</dbReference>
<dbReference type="KEGG" id="ncr:NCU04574"/>
<feature type="region of interest" description="Disordered" evidence="1">
    <location>
        <begin position="443"/>
        <end position="490"/>
    </location>
</feature>
<protein>
    <submittedName>
        <fullName evidence="2">Uncharacterized protein</fullName>
    </submittedName>
</protein>
<dbReference type="OMA" id="WLLGNSW"/>
<dbReference type="GeneID" id="3874820"/>
<dbReference type="InParanoid" id="Q1K662"/>